<comment type="caution">
    <text evidence="3">The sequence shown here is derived from an EMBL/GenBank/DDBJ whole genome shotgun (WGS) entry which is preliminary data.</text>
</comment>
<dbReference type="PANTHER" id="PTHR47148:SF1">
    <property type="entry name" value="CYTOCHROME C OXIDASE ASSEMBLY FACTOR 1 HOMOLOG"/>
    <property type="match status" value="1"/>
</dbReference>
<sequence>MPSGQGVSILGTSAMAFPLSACVSACAAVVARGRPPRDACLAAATAPPILAVPVPPETAMTAVPPPLPQRDWAQRNRAWFLPLLVVLGLALTVGFVYGIFSLVVGQMKSHPAYIEALARTRGNAQAVAALGLPIEEPWMVMGSVAGGAKRGSAHLQIPLTGPKGAGTVYVDATRESGADWVYHRMDLRLKDGREIVLIKPAPETEGEDEETAAGCEDPRLDDETATAASGS</sequence>
<name>A0A371JXH3_9GAMM</name>
<dbReference type="Pfam" id="PF08695">
    <property type="entry name" value="Coa1"/>
    <property type="match status" value="1"/>
</dbReference>
<accession>A0A371JXH3</accession>
<organism evidence="3 4">
    <name type="scientific">Lysobacter silvisoli</name>
    <dbReference type="NCBI Taxonomy" id="2293254"/>
    <lineage>
        <taxon>Bacteria</taxon>
        <taxon>Pseudomonadati</taxon>
        <taxon>Pseudomonadota</taxon>
        <taxon>Gammaproteobacteria</taxon>
        <taxon>Lysobacterales</taxon>
        <taxon>Lysobacteraceae</taxon>
        <taxon>Lysobacter</taxon>
    </lineage>
</organism>
<dbReference type="InterPro" id="IPR014807">
    <property type="entry name" value="Coa1"/>
</dbReference>
<dbReference type="EMBL" id="QTSU01000003">
    <property type="protein sequence ID" value="RDZ26369.1"/>
    <property type="molecule type" value="Genomic_DNA"/>
</dbReference>
<feature type="transmembrane region" description="Helical" evidence="2">
    <location>
        <begin position="79"/>
        <end position="100"/>
    </location>
</feature>
<evidence type="ECO:0008006" key="5">
    <source>
        <dbReference type="Google" id="ProtNLM"/>
    </source>
</evidence>
<keyword evidence="2" id="KW-1133">Transmembrane helix</keyword>
<dbReference type="Proteomes" id="UP000264492">
    <property type="component" value="Unassembled WGS sequence"/>
</dbReference>
<keyword evidence="4" id="KW-1185">Reference proteome</keyword>
<dbReference type="AlphaFoldDB" id="A0A371JXH3"/>
<evidence type="ECO:0000313" key="4">
    <source>
        <dbReference type="Proteomes" id="UP000264492"/>
    </source>
</evidence>
<gene>
    <name evidence="3" type="ORF">DX914_15290</name>
</gene>
<evidence type="ECO:0000256" key="2">
    <source>
        <dbReference type="SAM" id="Phobius"/>
    </source>
</evidence>
<keyword evidence="2" id="KW-0472">Membrane</keyword>
<dbReference type="PANTHER" id="PTHR47148">
    <property type="entry name" value="CYTOCHROME C OXIDASE ASSEMBLY FACTOR 1 HOMOLOG"/>
    <property type="match status" value="1"/>
</dbReference>
<dbReference type="GO" id="GO:0032981">
    <property type="term" value="P:mitochondrial respiratory chain complex I assembly"/>
    <property type="evidence" value="ECO:0007669"/>
    <property type="project" value="TreeGrafter"/>
</dbReference>
<evidence type="ECO:0000313" key="3">
    <source>
        <dbReference type="EMBL" id="RDZ26369.1"/>
    </source>
</evidence>
<feature type="transmembrane region" description="Helical" evidence="2">
    <location>
        <begin position="6"/>
        <end position="31"/>
    </location>
</feature>
<keyword evidence="2" id="KW-0812">Transmembrane</keyword>
<feature type="region of interest" description="Disordered" evidence="1">
    <location>
        <begin position="199"/>
        <end position="231"/>
    </location>
</feature>
<evidence type="ECO:0000256" key="1">
    <source>
        <dbReference type="SAM" id="MobiDB-lite"/>
    </source>
</evidence>
<protein>
    <recommendedName>
        <fullName evidence="5">Cytochrome oxidase complex assembly protein 1</fullName>
    </recommendedName>
</protein>
<reference evidence="3 4" key="1">
    <citation type="submission" date="2018-08" db="EMBL/GenBank/DDBJ databases">
        <title>Lysobacter sp. zong2l5, whole genome shotgun sequence.</title>
        <authorList>
            <person name="Zhang X."/>
            <person name="Feng G."/>
            <person name="Zhu H."/>
        </authorList>
    </citation>
    <scope>NUCLEOTIDE SEQUENCE [LARGE SCALE GENOMIC DNA]</scope>
    <source>
        <strain evidence="4">zong2l5</strain>
    </source>
</reference>
<proteinExistence type="predicted"/>